<evidence type="ECO:0000256" key="7">
    <source>
        <dbReference type="ARBA" id="ARBA00023136"/>
    </source>
</evidence>
<dbReference type="PANTHER" id="PTHR42718:SF42">
    <property type="entry name" value="EXPORT PROTEIN"/>
    <property type="match status" value="1"/>
</dbReference>
<feature type="transmembrane region" description="Helical" evidence="9">
    <location>
        <begin position="249"/>
        <end position="271"/>
    </location>
</feature>
<dbReference type="Proteomes" id="UP000000545">
    <property type="component" value="Chromosome"/>
</dbReference>
<evidence type="ECO:0000313" key="11">
    <source>
        <dbReference type="EMBL" id="CAI37480.1"/>
    </source>
</evidence>
<feature type="transmembrane region" description="Helical" evidence="9">
    <location>
        <begin position="130"/>
        <end position="151"/>
    </location>
</feature>
<feature type="transmembrane region" description="Helical" evidence="9">
    <location>
        <begin position="163"/>
        <end position="185"/>
    </location>
</feature>
<feature type="transmembrane region" description="Helical" evidence="9">
    <location>
        <begin position="75"/>
        <end position="93"/>
    </location>
</feature>
<dbReference type="GO" id="GO:0022857">
    <property type="term" value="F:transmembrane transporter activity"/>
    <property type="evidence" value="ECO:0007669"/>
    <property type="project" value="InterPro"/>
</dbReference>
<evidence type="ECO:0000256" key="9">
    <source>
        <dbReference type="SAM" id="Phobius"/>
    </source>
</evidence>
<evidence type="ECO:0000313" key="12">
    <source>
        <dbReference type="Proteomes" id="UP000000545"/>
    </source>
</evidence>
<dbReference type="EMBL" id="CR931997">
    <property type="protein sequence ID" value="CAI37480.1"/>
    <property type="molecule type" value="Genomic_DNA"/>
</dbReference>
<feature type="transmembrane region" description="Helical" evidence="9">
    <location>
        <begin position="328"/>
        <end position="346"/>
    </location>
</feature>
<dbReference type="HOGENOM" id="CLU_000960_28_1_11"/>
<dbReference type="InterPro" id="IPR011701">
    <property type="entry name" value="MFS"/>
</dbReference>
<dbReference type="InterPro" id="IPR004638">
    <property type="entry name" value="EmrB-like"/>
</dbReference>
<evidence type="ECO:0000256" key="3">
    <source>
        <dbReference type="ARBA" id="ARBA00022448"/>
    </source>
</evidence>
<accession>Q4JUM7</accession>
<feature type="region of interest" description="Disordered" evidence="8">
    <location>
        <begin position="1"/>
        <end position="21"/>
    </location>
</feature>
<gene>
    <name evidence="11" type="ordered locus">jk1309</name>
</gene>
<feature type="transmembrane region" description="Helical" evidence="9">
    <location>
        <begin position="459"/>
        <end position="476"/>
    </location>
</feature>
<dbReference type="Gene3D" id="1.20.1250.20">
    <property type="entry name" value="MFS general substrate transporter like domains"/>
    <property type="match status" value="1"/>
</dbReference>
<dbReference type="KEGG" id="cjk:jk1309"/>
<dbReference type="GO" id="GO:0005886">
    <property type="term" value="C:plasma membrane"/>
    <property type="evidence" value="ECO:0007669"/>
    <property type="project" value="UniProtKB-SubCell"/>
</dbReference>
<dbReference type="PATRIC" id="fig|306537.10.peg.1328"/>
<feature type="transmembrane region" description="Helical" evidence="9">
    <location>
        <begin position="105"/>
        <end position="124"/>
    </location>
</feature>
<organism evidence="11 12">
    <name type="scientific">Corynebacterium jeikeium (strain K411)</name>
    <dbReference type="NCBI Taxonomy" id="306537"/>
    <lineage>
        <taxon>Bacteria</taxon>
        <taxon>Bacillati</taxon>
        <taxon>Actinomycetota</taxon>
        <taxon>Actinomycetes</taxon>
        <taxon>Mycobacteriales</taxon>
        <taxon>Corynebacteriaceae</taxon>
        <taxon>Corynebacterium</taxon>
    </lineage>
</organism>
<dbReference type="PRINTS" id="PR01036">
    <property type="entry name" value="TCRTETB"/>
</dbReference>
<comment type="subcellular location">
    <subcellularLocation>
        <location evidence="1">Cell membrane</location>
        <topology evidence="1">Multi-pass membrane protein</topology>
    </subcellularLocation>
</comment>
<feature type="transmembrane region" description="Helical" evidence="9">
    <location>
        <begin position="39"/>
        <end position="63"/>
    </location>
</feature>
<feature type="transmembrane region" description="Helical" evidence="9">
    <location>
        <begin position="292"/>
        <end position="316"/>
    </location>
</feature>
<evidence type="ECO:0000256" key="5">
    <source>
        <dbReference type="ARBA" id="ARBA00022692"/>
    </source>
</evidence>
<evidence type="ECO:0000256" key="1">
    <source>
        <dbReference type="ARBA" id="ARBA00004651"/>
    </source>
</evidence>
<dbReference type="SUPFAM" id="SSF103473">
    <property type="entry name" value="MFS general substrate transporter"/>
    <property type="match status" value="1"/>
</dbReference>
<keyword evidence="7 9" id="KW-0472">Membrane</keyword>
<dbReference type="PANTHER" id="PTHR42718">
    <property type="entry name" value="MAJOR FACILITATOR SUPERFAMILY MULTIDRUG TRANSPORTER MFSC"/>
    <property type="match status" value="1"/>
</dbReference>
<feature type="transmembrane region" description="Helical" evidence="9">
    <location>
        <begin position="225"/>
        <end position="243"/>
    </location>
</feature>
<reference evidence="11 12" key="1">
    <citation type="journal article" date="2005" name="J. Bacteriol.">
        <title>Complete genome sequence and analysis of the multiresistant nosocomial pathogen Corynebacterium jeikeium K411, a lipid-requiring bacterium of the human skin flora.</title>
        <authorList>
            <person name="Tauch A."/>
            <person name="Kaiser O."/>
            <person name="Hain T."/>
            <person name="Goesmann A."/>
            <person name="Weisshaar B."/>
            <person name="Albersmeier A."/>
            <person name="Bekel T."/>
            <person name="Bischoff N."/>
            <person name="Brune I."/>
            <person name="Chakraborty T."/>
            <person name="Kalinowski J."/>
            <person name="Meyer F."/>
            <person name="Rupp O."/>
            <person name="Schneiker S."/>
            <person name="Viehoever P."/>
            <person name="Puehler A."/>
        </authorList>
    </citation>
    <scope>NUCLEOTIDE SEQUENCE [LARGE SCALE GENOMIC DNA]</scope>
    <source>
        <strain evidence="11 12">K411</strain>
    </source>
</reference>
<feature type="transmembrane region" description="Helical" evidence="9">
    <location>
        <begin position="358"/>
        <end position="377"/>
    </location>
</feature>
<evidence type="ECO:0000256" key="2">
    <source>
        <dbReference type="ARBA" id="ARBA00008537"/>
    </source>
</evidence>
<dbReference type="NCBIfam" id="TIGR00711">
    <property type="entry name" value="efflux_EmrB"/>
    <property type="match status" value="1"/>
</dbReference>
<comment type="similarity">
    <text evidence="2">Belongs to the major facilitator superfamily. EmrB family.</text>
</comment>
<dbReference type="eggNOG" id="COG0477">
    <property type="taxonomic scope" value="Bacteria"/>
</dbReference>
<keyword evidence="4" id="KW-1003">Cell membrane</keyword>
<evidence type="ECO:0000259" key="10">
    <source>
        <dbReference type="PROSITE" id="PS50850"/>
    </source>
</evidence>
<dbReference type="PROSITE" id="PS50850">
    <property type="entry name" value="MFS"/>
    <property type="match status" value="1"/>
</dbReference>
<dbReference type="FunFam" id="1.20.1720.10:FF:000021">
    <property type="entry name" value="Drug resistance transporter, EmrB/QacA subfamily"/>
    <property type="match status" value="1"/>
</dbReference>
<dbReference type="Pfam" id="PF07690">
    <property type="entry name" value="MFS_1"/>
    <property type="match status" value="1"/>
</dbReference>
<dbReference type="InterPro" id="IPR036259">
    <property type="entry name" value="MFS_trans_sf"/>
</dbReference>
<keyword evidence="3" id="KW-0813">Transport</keyword>
<dbReference type="OrthoDB" id="7375466at2"/>
<keyword evidence="5 9" id="KW-0812">Transmembrane</keyword>
<dbReference type="InterPro" id="IPR020846">
    <property type="entry name" value="MFS_dom"/>
</dbReference>
<evidence type="ECO:0000256" key="8">
    <source>
        <dbReference type="SAM" id="MobiDB-lite"/>
    </source>
</evidence>
<feature type="transmembrane region" description="Helical" evidence="9">
    <location>
        <begin position="430"/>
        <end position="447"/>
    </location>
</feature>
<sequence length="485" mass="51684">MNSAQSQSRAQMSAQDRQSQLSDGSYPVLPLPLPQAWRALVALCIGFFMILLDQTIVAVATPAFQADLHADYGKVLWVTSAYLLAFAVPLMVTGRLGDRFGPKNLYIAGMTIFTLSSLACGLAGSINTLIAARAVQGIGGSLLTPQTMSVINRIFPRDKRGAALGIWGATAGISTLAGPLLGGLITQYATWQWVFFINVPIGVLSVVMVARWVPRFQPTEDRINVPSILLSMVAMTMVIYGIQEGDPAGWAPWIWGLLLGGLALLVAFVWLQSRLSAGSALVPIALFARRHFAFGNASIFTMGFTVAGMMVPVMMYLQEVHRFSPLKASLVVTPMAIIAGIMAPFVGRLVDRYEPRRFAVTGFCLMAVGVAALVFSMRPERPLWMMIGAFVILGFGNSFVWAPNSTTTLRDLPPQFAGAGSGMYNATRQLGAVTGAAVIAAVVQARIGVAGPQAFGDSLLPAAIMLILGAVASAMARPEVSRGDE</sequence>
<keyword evidence="6 9" id="KW-1133">Transmembrane helix</keyword>
<dbReference type="STRING" id="306537.jk1309"/>
<evidence type="ECO:0000256" key="6">
    <source>
        <dbReference type="ARBA" id="ARBA00022989"/>
    </source>
</evidence>
<feature type="transmembrane region" description="Helical" evidence="9">
    <location>
        <begin position="383"/>
        <end position="402"/>
    </location>
</feature>
<name>Q4JUM7_CORJK</name>
<proteinExistence type="inferred from homology"/>
<evidence type="ECO:0000256" key="4">
    <source>
        <dbReference type="ARBA" id="ARBA00022475"/>
    </source>
</evidence>
<keyword evidence="12" id="KW-1185">Reference proteome</keyword>
<dbReference type="AlphaFoldDB" id="Q4JUM7"/>
<dbReference type="Gene3D" id="1.20.1720.10">
    <property type="entry name" value="Multidrug resistance protein D"/>
    <property type="match status" value="1"/>
</dbReference>
<feature type="compositionally biased region" description="Low complexity" evidence="8">
    <location>
        <begin position="1"/>
        <end position="20"/>
    </location>
</feature>
<feature type="transmembrane region" description="Helical" evidence="9">
    <location>
        <begin position="191"/>
        <end position="213"/>
    </location>
</feature>
<feature type="domain" description="Major facilitator superfamily (MFS) profile" evidence="10">
    <location>
        <begin position="39"/>
        <end position="481"/>
    </location>
</feature>
<dbReference type="CDD" id="cd17321">
    <property type="entry name" value="MFS_MMR_MDR_like"/>
    <property type="match status" value="1"/>
</dbReference>
<protein>
    <submittedName>
        <fullName evidence="11">Putative permease of the major facilitator superfamily</fullName>
    </submittedName>
</protein>